<dbReference type="OrthoDB" id="3767959at2"/>
<keyword evidence="2 4" id="KW-0238">DNA-binding</keyword>
<evidence type="ECO:0000256" key="3">
    <source>
        <dbReference type="ARBA" id="ARBA00023163"/>
    </source>
</evidence>
<organism evidence="6 7">
    <name type="scientific">Kibdelosporangium aridum</name>
    <dbReference type="NCBI Taxonomy" id="2030"/>
    <lineage>
        <taxon>Bacteria</taxon>
        <taxon>Bacillati</taxon>
        <taxon>Actinomycetota</taxon>
        <taxon>Actinomycetes</taxon>
        <taxon>Pseudonocardiales</taxon>
        <taxon>Pseudonocardiaceae</taxon>
        <taxon>Kibdelosporangium</taxon>
    </lineage>
</organism>
<keyword evidence="3" id="KW-0804">Transcription</keyword>
<dbReference type="FunFam" id="1.10.10.60:FF:000141">
    <property type="entry name" value="TetR family transcriptional regulator"/>
    <property type="match status" value="1"/>
</dbReference>
<dbReference type="PANTHER" id="PTHR30055:SF158">
    <property type="entry name" value="POSSIBLE TRANSCRIPTIONAL REGULATORY PROTEIN (PROBABLY TETR-FAMILY)"/>
    <property type="match status" value="1"/>
</dbReference>
<feature type="DNA-binding region" description="H-T-H motif" evidence="4">
    <location>
        <begin position="40"/>
        <end position="59"/>
    </location>
</feature>
<keyword evidence="1" id="KW-0805">Transcription regulation</keyword>
<dbReference type="InterPro" id="IPR054129">
    <property type="entry name" value="DesT_TetR_C"/>
</dbReference>
<gene>
    <name evidence="6" type="ORF">SAMN05661093_09999</name>
</gene>
<dbReference type="PANTHER" id="PTHR30055">
    <property type="entry name" value="HTH-TYPE TRANSCRIPTIONAL REGULATOR RUTR"/>
    <property type="match status" value="1"/>
</dbReference>
<dbReference type="Pfam" id="PF00440">
    <property type="entry name" value="TetR_N"/>
    <property type="match status" value="1"/>
</dbReference>
<evidence type="ECO:0000256" key="4">
    <source>
        <dbReference type="PROSITE-ProRule" id="PRU00335"/>
    </source>
</evidence>
<dbReference type="RefSeq" id="WP_033386385.1">
    <property type="nucleotide sequence ID" value="NZ_FWXV01000014.1"/>
</dbReference>
<reference evidence="6 7" key="1">
    <citation type="submission" date="2017-04" db="EMBL/GenBank/DDBJ databases">
        <authorList>
            <person name="Afonso C.L."/>
            <person name="Miller P.J."/>
            <person name="Scott M.A."/>
            <person name="Spackman E."/>
            <person name="Goraichik I."/>
            <person name="Dimitrov K.M."/>
            <person name="Suarez D.L."/>
            <person name="Swayne D.E."/>
        </authorList>
    </citation>
    <scope>NUCLEOTIDE SEQUENCE [LARGE SCALE GENOMIC DNA]</scope>
    <source>
        <strain evidence="6 7">DSM 43828</strain>
    </source>
</reference>
<dbReference type="Gene3D" id="1.10.357.10">
    <property type="entry name" value="Tetracycline Repressor, domain 2"/>
    <property type="match status" value="1"/>
</dbReference>
<evidence type="ECO:0000313" key="7">
    <source>
        <dbReference type="Proteomes" id="UP000192674"/>
    </source>
</evidence>
<dbReference type="InterPro" id="IPR050109">
    <property type="entry name" value="HTH-type_TetR-like_transc_reg"/>
</dbReference>
<evidence type="ECO:0000256" key="2">
    <source>
        <dbReference type="ARBA" id="ARBA00023125"/>
    </source>
</evidence>
<dbReference type="AlphaFoldDB" id="A0A1Y5Y794"/>
<dbReference type="Proteomes" id="UP000192674">
    <property type="component" value="Unassembled WGS sequence"/>
</dbReference>
<accession>A0A1Y5Y794</accession>
<name>A0A1Y5Y794_KIBAR</name>
<dbReference type="InterPro" id="IPR009057">
    <property type="entry name" value="Homeodomain-like_sf"/>
</dbReference>
<dbReference type="Pfam" id="PF21943">
    <property type="entry name" value="TetR_C_46"/>
    <property type="match status" value="1"/>
</dbReference>
<dbReference type="InterPro" id="IPR036271">
    <property type="entry name" value="Tet_transcr_reg_TetR-rel_C_sf"/>
</dbReference>
<keyword evidence="7" id="KW-1185">Reference proteome</keyword>
<proteinExistence type="predicted"/>
<evidence type="ECO:0000259" key="5">
    <source>
        <dbReference type="PROSITE" id="PS50977"/>
    </source>
</evidence>
<evidence type="ECO:0000313" key="6">
    <source>
        <dbReference type="EMBL" id="SMD26416.1"/>
    </source>
</evidence>
<feature type="domain" description="HTH tetR-type" evidence="5">
    <location>
        <begin position="17"/>
        <end position="77"/>
    </location>
</feature>
<dbReference type="PRINTS" id="PR00455">
    <property type="entry name" value="HTHTETR"/>
</dbReference>
<dbReference type="SUPFAM" id="SSF46689">
    <property type="entry name" value="Homeodomain-like"/>
    <property type="match status" value="1"/>
</dbReference>
<dbReference type="GO" id="GO:0003700">
    <property type="term" value="F:DNA-binding transcription factor activity"/>
    <property type="evidence" value="ECO:0007669"/>
    <property type="project" value="TreeGrafter"/>
</dbReference>
<dbReference type="PROSITE" id="PS50977">
    <property type="entry name" value="HTH_TETR_2"/>
    <property type="match status" value="1"/>
</dbReference>
<dbReference type="GO" id="GO:0000976">
    <property type="term" value="F:transcription cis-regulatory region binding"/>
    <property type="evidence" value="ECO:0007669"/>
    <property type="project" value="TreeGrafter"/>
</dbReference>
<dbReference type="SUPFAM" id="SSF48498">
    <property type="entry name" value="Tetracyclin repressor-like, C-terminal domain"/>
    <property type="match status" value="1"/>
</dbReference>
<sequence>MTSVPAKAARRPRMSRADRMRQITQVAEAVFAERGYSAALMDDIADLVGVSKPVLYEYFGSKEGLLVACIRHVRSQLQQLTAQSVLDARSPEDALRRGLVAFFRFTDEHRSSWKLLRTETAVVGPAALAEIEAARQEQIRLHIELLAAYLPDANRLLLEASAEILLGACERLSIWYVRNGDVTPEAAAEFVMRLTWFGLQPRGPRTQR</sequence>
<dbReference type="EMBL" id="FWXV01000014">
    <property type="protein sequence ID" value="SMD26416.1"/>
    <property type="molecule type" value="Genomic_DNA"/>
</dbReference>
<evidence type="ECO:0000256" key="1">
    <source>
        <dbReference type="ARBA" id="ARBA00023015"/>
    </source>
</evidence>
<protein>
    <submittedName>
        <fullName evidence="6">Transcriptional regulator, TetR family</fullName>
    </submittedName>
</protein>
<dbReference type="InterPro" id="IPR001647">
    <property type="entry name" value="HTH_TetR"/>
</dbReference>
<dbReference type="GO" id="GO:0045892">
    <property type="term" value="P:negative regulation of DNA-templated transcription"/>
    <property type="evidence" value="ECO:0007669"/>
    <property type="project" value="UniProtKB-ARBA"/>
</dbReference>